<comment type="caution">
    <text evidence="2">The sequence shown here is derived from an EMBL/GenBank/DDBJ whole genome shotgun (WGS) entry which is preliminary data.</text>
</comment>
<name>A0A4R1GHB2_9BACT</name>
<protein>
    <submittedName>
        <fullName evidence="2">Uncharacterized protein</fullName>
    </submittedName>
</protein>
<feature type="compositionally biased region" description="Basic residues" evidence="1">
    <location>
        <begin position="19"/>
        <end position="35"/>
    </location>
</feature>
<evidence type="ECO:0000256" key="1">
    <source>
        <dbReference type="SAM" id="MobiDB-lite"/>
    </source>
</evidence>
<dbReference type="Proteomes" id="UP000295777">
    <property type="component" value="Unassembled WGS sequence"/>
</dbReference>
<accession>A0A4R1GHB2</accession>
<organism evidence="2 3">
    <name type="scientific">Phorcysia thermohydrogeniphila</name>
    <dbReference type="NCBI Taxonomy" id="936138"/>
    <lineage>
        <taxon>Bacteria</taxon>
        <taxon>Pseudomonadati</taxon>
        <taxon>Aquificota</taxon>
        <taxon>Aquificia</taxon>
        <taxon>Desulfurobacteriales</taxon>
        <taxon>Desulfurobacteriaceae</taxon>
        <taxon>Phorcysia</taxon>
    </lineage>
</organism>
<reference evidence="2 3" key="1">
    <citation type="submission" date="2019-03" db="EMBL/GenBank/DDBJ databases">
        <title>Genomic Encyclopedia of Archaeal and Bacterial Type Strains, Phase II (KMG-II): from individual species to whole genera.</title>
        <authorList>
            <person name="Goeker M."/>
        </authorList>
    </citation>
    <scope>NUCLEOTIDE SEQUENCE [LARGE SCALE GENOMIC DNA]</scope>
    <source>
        <strain evidence="2 3">DSM 24425</strain>
    </source>
</reference>
<gene>
    <name evidence="2" type="ORF">CLV27_0161</name>
</gene>
<evidence type="ECO:0000313" key="2">
    <source>
        <dbReference type="EMBL" id="TCK06360.1"/>
    </source>
</evidence>
<sequence length="180" mass="19417">MPKELIGMVINPSKETKERKRKSSRRSSKGQKSTKRTSVSNRGKSRNVVIIANPARDSNALLEISAGAAVGLAGGKLLDNYVFSKIPVPSLPVSLGDVTTLATGLLLLKKGGRRKEFAMGITAGAGAKIIINLIDRFVFKGRNVISLHGEDEPYDVPYELEGLEGVEIPEVSERENAFSL</sequence>
<keyword evidence="3" id="KW-1185">Reference proteome</keyword>
<evidence type="ECO:0000313" key="3">
    <source>
        <dbReference type="Proteomes" id="UP000295777"/>
    </source>
</evidence>
<feature type="region of interest" description="Disordered" evidence="1">
    <location>
        <begin position="1"/>
        <end position="43"/>
    </location>
</feature>
<dbReference type="AlphaFoldDB" id="A0A4R1GHB2"/>
<dbReference type="EMBL" id="SMFV01000001">
    <property type="protein sequence ID" value="TCK06360.1"/>
    <property type="molecule type" value="Genomic_DNA"/>
</dbReference>
<dbReference type="RefSeq" id="WP_132524827.1">
    <property type="nucleotide sequence ID" value="NZ_SMFV01000001.1"/>
</dbReference>
<proteinExistence type="predicted"/>